<dbReference type="SUPFAM" id="SSF48452">
    <property type="entry name" value="TPR-like"/>
    <property type="match status" value="1"/>
</dbReference>
<dbReference type="Gene3D" id="1.25.40.10">
    <property type="entry name" value="Tetratricopeptide repeat domain"/>
    <property type="match status" value="1"/>
</dbReference>
<sequence>MRSSGLKQIFFFVTVVVLPLVSFGNDQQEALFTKANSYYAKAQYREALDTYQKIIAGHEHSAAVYFNMGNASYKLEDIPSALLYYEKAHRLSPNDEDINANIRLANSKTRDKIEEVPEFFLNRWWRGVYLSFSANMFALFSLLFVLAGSAFLILYFFAHQKGIKKSSFFVAVACFILGIFTIFLLSQQLSYFKRQQGIVFSSPVYVKSAPAGQSRDLFLIHEGVKVTILQTTNRDWMRVRLANGNEGWIKAGDMKLI</sequence>
<dbReference type="OrthoDB" id="9776208at2"/>
<evidence type="ECO:0000256" key="2">
    <source>
        <dbReference type="SAM" id="Phobius"/>
    </source>
</evidence>
<dbReference type="Gene3D" id="2.30.30.40">
    <property type="entry name" value="SH3 Domains"/>
    <property type="match status" value="1"/>
</dbReference>
<accession>A0A1H4G9V9</accession>
<dbReference type="Pfam" id="PF00515">
    <property type="entry name" value="TPR_1"/>
    <property type="match status" value="1"/>
</dbReference>
<name>A0A1H4G9V9_9SPHI</name>
<feature type="repeat" description="TPR" evidence="1">
    <location>
        <begin position="28"/>
        <end position="61"/>
    </location>
</feature>
<dbReference type="EMBL" id="FNRA01000009">
    <property type="protein sequence ID" value="SEB05668.1"/>
    <property type="molecule type" value="Genomic_DNA"/>
</dbReference>
<dbReference type="SMART" id="SM00028">
    <property type="entry name" value="TPR"/>
    <property type="match status" value="2"/>
</dbReference>
<dbReference type="SMART" id="SM00287">
    <property type="entry name" value="SH3b"/>
    <property type="match status" value="1"/>
</dbReference>
<keyword evidence="2" id="KW-0812">Transmembrane</keyword>
<dbReference type="RefSeq" id="WP_090558386.1">
    <property type="nucleotide sequence ID" value="NZ_FNRA01000009.1"/>
</dbReference>
<protein>
    <submittedName>
        <fullName evidence="4">Tetratricopeptide repeat-containing protein</fullName>
    </submittedName>
</protein>
<dbReference type="Proteomes" id="UP000198850">
    <property type="component" value="Unassembled WGS sequence"/>
</dbReference>
<evidence type="ECO:0000313" key="4">
    <source>
        <dbReference type="EMBL" id="SEB05668.1"/>
    </source>
</evidence>
<feature type="transmembrane region" description="Helical" evidence="2">
    <location>
        <begin position="128"/>
        <end position="156"/>
    </location>
</feature>
<reference evidence="4 5" key="1">
    <citation type="submission" date="2016-10" db="EMBL/GenBank/DDBJ databases">
        <authorList>
            <person name="de Groot N.N."/>
        </authorList>
    </citation>
    <scope>NUCLEOTIDE SEQUENCE [LARGE SCALE GENOMIC DNA]</scope>
    <source>
        <strain evidence="4 5">DSM 19033</strain>
    </source>
</reference>
<dbReference type="STRING" id="425514.SAMN05443550_109101"/>
<keyword evidence="5" id="KW-1185">Reference proteome</keyword>
<dbReference type="InterPro" id="IPR011990">
    <property type="entry name" value="TPR-like_helical_dom_sf"/>
</dbReference>
<dbReference type="PROSITE" id="PS50005">
    <property type="entry name" value="TPR"/>
    <property type="match status" value="2"/>
</dbReference>
<dbReference type="InterPro" id="IPR003646">
    <property type="entry name" value="SH3-like_bac-type"/>
</dbReference>
<evidence type="ECO:0000256" key="1">
    <source>
        <dbReference type="PROSITE-ProRule" id="PRU00339"/>
    </source>
</evidence>
<keyword evidence="1" id="KW-0802">TPR repeat</keyword>
<gene>
    <name evidence="4" type="ORF">SAMN05443550_109101</name>
</gene>
<keyword evidence="2" id="KW-1133">Transmembrane helix</keyword>
<evidence type="ECO:0000259" key="3">
    <source>
        <dbReference type="SMART" id="SM00287"/>
    </source>
</evidence>
<dbReference type="Pfam" id="PF08239">
    <property type="entry name" value="SH3_3"/>
    <property type="match status" value="1"/>
</dbReference>
<proteinExistence type="predicted"/>
<organism evidence="4 5">
    <name type="scientific">Pedobacter hartonius</name>
    <dbReference type="NCBI Taxonomy" id="425514"/>
    <lineage>
        <taxon>Bacteria</taxon>
        <taxon>Pseudomonadati</taxon>
        <taxon>Bacteroidota</taxon>
        <taxon>Sphingobacteriia</taxon>
        <taxon>Sphingobacteriales</taxon>
        <taxon>Sphingobacteriaceae</taxon>
        <taxon>Pedobacter</taxon>
    </lineage>
</organism>
<dbReference type="AlphaFoldDB" id="A0A1H4G9V9"/>
<keyword evidence="2" id="KW-0472">Membrane</keyword>
<feature type="transmembrane region" description="Helical" evidence="2">
    <location>
        <begin position="168"/>
        <end position="186"/>
    </location>
</feature>
<dbReference type="CDD" id="cd00174">
    <property type="entry name" value="SH3"/>
    <property type="match status" value="1"/>
</dbReference>
<feature type="repeat" description="TPR" evidence="1">
    <location>
        <begin position="62"/>
        <end position="95"/>
    </location>
</feature>
<dbReference type="InterPro" id="IPR019734">
    <property type="entry name" value="TPR_rpt"/>
</dbReference>
<feature type="domain" description="SH3b" evidence="3">
    <location>
        <begin position="194"/>
        <end position="257"/>
    </location>
</feature>
<evidence type="ECO:0000313" key="5">
    <source>
        <dbReference type="Proteomes" id="UP000198850"/>
    </source>
</evidence>